<name>A0A835ISJ8_9MAGN</name>
<gene>
    <name evidence="3" type="ORF">IFM89_009228</name>
</gene>
<dbReference type="AlphaFoldDB" id="A0A835ISJ8"/>
<sequence length="459" mass="52233">MALIMEFLRSPDFVSAFNFLGGFDSLEEFSFSAPHPERTPQPYLPPPPTGRMSLEGGNQVYTGTGVAAGTRTVNHFREQVHKFASQDYIGCNSIKEAELLLRNKGINNYYNEFNQTLEETTVRAATVQPIPTVSITTGETCMQTEHNSQSVLLRNMALVIISLLVILIALMVRMRKKVVHEEDSGEEGGTRIDITTRYNPSRLHKMLFEKFDAVELEDFRMSPFGFLLRTQEQIDLEDNKAYSLITHNNLIVTILNRRISKLTYKVRDGYLNFKKSDVALFTGLATNEPPDYYFEMKEDNPTHFRRKYFPSDKEVEKCKTHKAGVLLDDILKVRDRVKTRSEGNPSLLPDLYRLNRLYALGVFLIPTGMKGLSVIHIDLVDNLQTFDCFLWGYLVFEGIKEGVESLYTELSHHFKRTPHETFHFCLHGAVILTVGLPPYSILGASPIWILTLSLFCLGG</sequence>
<evidence type="ECO:0000313" key="3">
    <source>
        <dbReference type="EMBL" id="KAF9624320.1"/>
    </source>
</evidence>
<evidence type="ECO:0000313" key="4">
    <source>
        <dbReference type="Proteomes" id="UP000631114"/>
    </source>
</evidence>
<dbReference type="EMBL" id="JADFTS010000001">
    <property type="protein sequence ID" value="KAF9624320.1"/>
    <property type="molecule type" value="Genomic_DNA"/>
</dbReference>
<protein>
    <recommendedName>
        <fullName evidence="5">DUF1985 domain-containing protein</fullName>
    </recommendedName>
</protein>
<evidence type="ECO:0008006" key="5">
    <source>
        <dbReference type="Google" id="ProtNLM"/>
    </source>
</evidence>
<keyword evidence="2" id="KW-1133">Transmembrane helix</keyword>
<comment type="caution">
    <text evidence="3">The sequence shown here is derived from an EMBL/GenBank/DDBJ whole genome shotgun (WGS) entry which is preliminary data.</text>
</comment>
<keyword evidence="2" id="KW-0472">Membrane</keyword>
<reference evidence="3 4" key="1">
    <citation type="submission" date="2020-10" db="EMBL/GenBank/DDBJ databases">
        <title>The Coptis chinensis genome and diversification of protoberbering-type alkaloids.</title>
        <authorList>
            <person name="Wang B."/>
            <person name="Shu S."/>
            <person name="Song C."/>
            <person name="Liu Y."/>
        </authorList>
    </citation>
    <scope>NUCLEOTIDE SEQUENCE [LARGE SCALE GENOMIC DNA]</scope>
    <source>
        <strain evidence="3">HL-2020</strain>
        <tissue evidence="3">Leaf</tissue>
    </source>
</reference>
<organism evidence="3 4">
    <name type="scientific">Coptis chinensis</name>
    <dbReference type="NCBI Taxonomy" id="261450"/>
    <lineage>
        <taxon>Eukaryota</taxon>
        <taxon>Viridiplantae</taxon>
        <taxon>Streptophyta</taxon>
        <taxon>Embryophyta</taxon>
        <taxon>Tracheophyta</taxon>
        <taxon>Spermatophyta</taxon>
        <taxon>Magnoliopsida</taxon>
        <taxon>Ranunculales</taxon>
        <taxon>Ranunculaceae</taxon>
        <taxon>Coptidoideae</taxon>
        <taxon>Coptis</taxon>
    </lineage>
</organism>
<evidence type="ECO:0000256" key="2">
    <source>
        <dbReference type="SAM" id="Phobius"/>
    </source>
</evidence>
<evidence type="ECO:0000256" key="1">
    <source>
        <dbReference type="SAM" id="MobiDB-lite"/>
    </source>
</evidence>
<proteinExistence type="predicted"/>
<feature type="region of interest" description="Disordered" evidence="1">
    <location>
        <begin position="31"/>
        <end position="58"/>
    </location>
</feature>
<keyword evidence="4" id="KW-1185">Reference proteome</keyword>
<feature type="transmembrane region" description="Helical" evidence="2">
    <location>
        <begin position="151"/>
        <end position="172"/>
    </location>
</feature>
<dbReference type="Proteomes" id="UP000631114">
    <property type="component" value="Unassembled WGS sequence"/>
</dbReference>
<keyword evidence="2" id="KW-0812">Transmembrane</keyword>
<accession>A0A835ISJ8</accession>